<reference evidence="4 5" key="1">
    <citation type="submission" date="2016-06" db="EMBL/GenBank/DDBJ databases">
        <authorList>
            <person name="Rodrigo-Torres L."/>
            <person name="Arahal D.R."/>
        </authorList>
    </citation>
    <scope>NUCLEOTIDE SEQUENCE [LARGE SCALE GENOMIC DNA]</scope>
    <source>
        <strain evidence="4 5">CECT 5116</strain>
    </source>
</reference>
<reference evidence="3 6" key="2">
    <citation type="submission" date="2016-06" db="EMBL/GenBank/DDBJ databases">
        <authorList>
            <person name="Kjaerup R.B."/>
            <person name="Dalgaard T.S."/>
            <person name="Juul-Madsen H.R."/>
        </authorList>
    </citation>
    <scope>NUCLEOTIDE SEQUENCE [LARGE SCALE GENOMIC DNA]</scope>
    <source>
        <strain evidence="3 6">CECT 5115</strain>
    </source>
</reference>
<proteinExistence type="inferred from homology"/>
<dbReference type="Proteomes" id="UP000092840">
    <property type="component" value="Unassembled WGS sequence"/>
</dbReference>
<dbReference type="PANTHER" id="PTHR38109">
    <property type="entry name" value="PROTEIN YCGL"/>
    <property type="match status" value="1"/>
</dbReference>
<evidence type="ECO:0000313" key="4">
    <source>
        <dbReference type="EMBL" id="SBT20827.1"/>
    </source>
</evidence>
<dbReference type="PROSITE" id="PS51648">
    <property type="entry name" value="YCGL"/>
    <property type="match status" value="1"/>
</dbReference>
<dbReference type="AlphaFoldDB" id="A0A1C3JV54"/>
<dbReference type="HAMAP" id="MF_01866">
    <property type="entry name" value="UPF0745"/>
    <property type="match status" value="1"/>
</dbReference>
<gene>
    <name evidence="3" type="primary">ycgL</name>
    <name evidence="3" type="ORF">MGA5115_03259</name>
    <name evidence="4" type="ORF">MGA5116_01414</name>
</gene>
<dbReference type="PANTHER" id="PTHR38109:SF1">
    <property type="entry name" value="PROTEIN YCGL"/>
    <property type="match status" value="1"/>
</dbReference>
<dbReference type="EMBL" id="FLRB01000009">
    <property type="protein sequence ID" value="SBT20827.1"/>
    <property type="molecule type" value="Genomic_DNA"/>
</dbReference>
<dbReference type="InterPro" id="IPR027354">
    <property type="entry name" value="YcgL_dom"/>
</dbReference>
<sequence length="96" mass="11086">MSHMIIEIFRSSKVDEMYLYVEKNKGLKNIPEALMSRFGAGISAMTMLIKPDQKLARANATDVMESIKEKGFYLQMPPAREEYLLDMYKAPTEARY</sequence>
<evidence type="ECO:0000313" key="5">
    <source>
        <dbReference type="Proteomes" id="UP000092840"/>
    </source>
</evidence>
<protein>
    <recommendedName>
        <fullName evidence="1">YcgL domain-containing protein MGA5115_03259</fullName>
    </recommendedName>
</protein>
<evidence type="ECO:0000256" key="1">
    <source>
        <dbReference type="HAMAP-Rule" id="MF_01866"/>
    </source>
</evidence>
<dbReference type="RefSeq" id="WP_067038356.1">
    <property type="nucleotide sequence ID" value="NZ_CP187511.1"/>
</dbReference>
<evidence type="ECO:0000313" key="6">
    <source>
        <dbReference type="Proteomes" id="UP000092871"/>
    </source>
</evidence>
<name>A0A1C3JV54_9GAMM</name>
<dbReference type="Gene3D" id="3.10.510.20">
    <property type="entry name" value="YcgL domain"/>
    <property type="match status" value="1"/>
</dbReference>
<keyword evidence="5" id="KW-1185">Reference proteome</keyword>
<evidence type="ECO:0000313" key="3">
    <source>
        <dbReference type="EMBL" id="SBT19098.1"/>
    </source>
</evidence>
<dbReference type="InterPro" id="IPR038068">
    <property type="entry name" value="YcgL-like_sf"/>
</dbReference>
<organism evidence="3 6">
    <name type="scientific">Marinomonas gallaica</name>
    <dbReference type="NCBI Taxonomy" id="1806667"/>
    <lineage>
        <taxon>Bacteria</taxon>
        <taxon>Pseudomonadati</taxon>
        <taxon>Pseudomonadota</taxon>
        <taxon>Gammaproteobacteria</taxon>
        <taxon>Oceanospirillales</taxon>
        <taxon>Oceanospirillaceae</taxon>
        <taxon>Marinomonas</taxon>
    </lineage>
</organism>
<dbReference type="SUPFAM" id="SSF160191">
    <property type="entry name" value="YcgL-like"/>
    <property type="match status" value="1"/>
</dbReference>
<feature type="domain" description="YcgL" evidence="2">
    <location>
        <begin position="4"/>
        <end position="88"/>
    </location>
</feature>
<dbReference type="EMBL" id="FLRA01000024">
    <property type="protein sequence ID" value="SBT19098.1"/>
    <property type="molecule type" value="Genomic_DNA"/>
</dbReference>
<evidence type="ECO:0000259" key="2">
    <source>
        <dbReference type="PROSITE" id="PS51648"/>
    </source>
</evidence>
<accession>A0A1C3JV54</accession>
<dbReference type="OrthoDB" id="7062382at2"/>
<dbReference type="Pfam" id="PF05166">
    <property type="entry name" value="YcgL"/>
    <property type="match status" value="1"/>
</dbReference>
<dbReference type="Proteomes" id="UP000092871">
    <property type="component" value="Unassembled WGS sequence"/>
</dbReference>